<organism evidence="1 2">
    <name type="scientific">Dunaliella salina</name>
    <name type="common">Green alga</name>
    <name type="synonym">Protococcus salinus</name>
    <dbReference type="NCBI Taxonomy" id="3046"/>
    <lineage>
        <taxon>Eukaryota</taxon>
        <taxon>Viridiplantae</taxon>
        <taxon>Chlorophyta</taxon>
        <taxon>core chlorophytes</taxon>
        <taxon>Chlorophyceae</taxon>
        <taxon>CS clade</taxon>
        <taxon>Chlamydomonadales</taxon>
        <taxon>Dunaliellaceae</taxon>
        <taxon>Dunaliella</taxon>
    </lineage>
</organism>
<sequence>MPIRYCMHMCMHFELHVQVRNARQMRRRNQRNMGFVLISACIDFCSKTCVHCGCREGQGGRARCQVACASDLDGIKLFLVTHFHCPTYL</sequence>
<accession>A0ABQ7H025</accession>
<evidence type="ECO:0000313" key="2">
    <source>
        <dbReference type="Proteomes" id="UP000815325"/>
    </source>
</evidence>
<name>A0ABQ7H025_DUNSA</name>
<reference evidence="1" key="1">
    <citation type="submission" date="2017-08" db="EMBL/GenBank/DDBJ databases">
        <authorList>
            <person name="Polle J.E."/>
            <person name="Barry K."/>
            <person name="Cushman J."/>
            <person name="Schmutz J."/>
            <person name="Tran D."/>
            <person name="Hathwaick L.T."/>
            <person name="Yim W.C."/>
            <person name="Jenkins J."/>
            <person name="Mckie-Krisberg Z.M."/>
            <person name="Prochnik S."/>
            <person name="Lindquist E."/>
            <person name="Dockter R.B."/>
            <person name="Adam C."/>
            <person name="Molina H."/>
            <person name="Bunkerborg J."/>
            <person name="Jin E."/>
            <person name="Buchheim M."/>
            <person name="Magnuson J."/>
        </authorList>
    </citation>
    <scope>NUCLEOTIDE SEQUENCE</scope>
    <source>
        <strain evidence="1">CCAP 19/18</strain>
    </source>
</reference>
<evidence type="ECO:0008006" key="3">
    <source>
        <dbReference type="Google" id="ProtNLM"/>
    </source>
</evidence>
<proteinExistence type="predicted"/>
<dbReference type="EMBL" id="MU069520">
    <property type="protein sequence ID" value="KAF5840207.1"/>
    <property type="molecule type" value="Genomic_DNA"/>
</dbReference>
<dbReference type="Proteomes" id="UP000815325">
    <property type="component" value="Unassembled WGS sequence"/>
</dbReference>
<evidence type="ECO:0000313" key="1">
    <source>
        <dbReference type="EMBL" id="KAF5840207.1"/>
    </source>
</evidence>
<comment type="caution">
    <text evidence="1">The sequence shown here is derived from an EMBL/GenBank/DDBJ whole genome shotgun (WGS) entry which is preliminary data.</text>
</comment>
<keyword evidence="2" id="KW-1185">Reference proteome</keyword>
<protein>
    <recommendedName>
        <fullName evidence="3">Encoded protein</fullName>
    </recommendedName>
</protein>
<gene>
    <name evidence="1" type="ORF">DUNSADRAFT_17424</name>
</gene>